<proteinExistence type="predicted"/>
<evidence type="ECO:0000313" key="3">
    <source>
        <dbReference type="Proteomes" id="UP000308528"/>
    </source>
</evidence>
<gene>
    <name evidence="2" type="ORF">E4021_10695</name>
</gene>
<accession>A0A4S4NUZ1</accession>
<feature type="chain" id="PRO_5020557583" evidence="1">
    <location>
        <begin position="21"/>
        <end position="290"/>
    </location>
</feature>
<keyword evidence="1" id="KW-0732">Signal</keyword>
<comment type="caution">
    <text evidence="2">The sequence shown here is derived from an EMBL/GenBank/DDBJ whole genome shotgun (WGS) entry which is preliminary data.</text>
</comment>
<dbReference type="RefSeq" id="WP_136459205.1">
    <property type="nucleotide sequence ID" value="NZ_SRSF01000003.1"/>
</dbReference>
<keyword evidence="3" id="KW-1185">Reference proteome</keyword>
<evidence type="ECO:0000313" key="2">
    <source>
        <dbReference type="EMBL" id="THH40060.1"/>
    </source>
</evidence>
<dbReference type="EMBL" id="SRSF01000003">
    <property type="protein sequence ID" value="THH40060.1"/>
    <property type="molecule type" value="Genomic_DNA"/>
</dbReference>
<protein>
    <submittedName>
        <fullName evidence="2">Uncharacterized protein</fullName>
    </submittedName>
</protein>
<dbReference type="AlphaFoldDB" id="A0A4S4NUZ1"/>
<reference evidence="2 3" key="1">
    <citation type="submission" date="2019-04" db="EMBL/GenBank/DDBJ databases">
        <title>Lewinella litorea sp. nov., isolated from a marine sand.</title>
        <authorList>
            <person name="Yoon J.-H."/>
        </authorList>
    </citation>
    <scope>NUCLEOTIDE SEQUENCE [LARGE SCALE GENOMIC DNA]</scope>
    <source>
        <strain evidence="2 3">HSMS-39</strain>
    </source>
</reference>
<sequence>MREILAFVFFFCFACLSAQSGVGPLSADVRPGDSTQQHQVVLLDYSTFLGTVVAVDDDSLRMRVVNIAEPLTFPVSQLRKVRVVREGGAAPAPEIGFDDFTFVRSALPFGGRRRFKTVSLAYNVLDFNLNRHLQLTVGNAALLGLTFGQRFRTSAKDWLHLGLSNEMLLVPIVTFSGGGIGVGGDLTGLVTIGNEDQMFNLGVGMLYAFGGGAVPAYRVGVGTRLSPTVHVYGEMLAVGDAGDQLILLPTLNVALTRRRHRWSFGLATTVVDSENFLYLPLPYLSYAVYY</sequence>
<feature type="signal peptide" evidence="1">
    <location>
        <begin position="1"/>
        <end position="20"/>
    </location>
</feature>
<organism evidence="2 3">
    <name type="scientific">Neolewinella litorea</name>
    <dbReference type="NCBI Taxonomy" id="2562452"/>
    <lineage>
        <taxon>Bacteria</taxon>
        <taxon>Pseudomonadati</taxon>
        <taxon>Bacteroidota</taxon>
        <taxon>Saprospiria</taxon>
        <taxon>Saprospirales</taxon>
        <taxon>Lewinellaceae</taxon>
        <taxon>Neolewinella</taxon>
    </lineage>
</organism>
<evidence type="ECO:0000256" key="1">
    <source>
        <dbReference type="SAM" id="SignalP"/>
    </source>
</evidence>
<dbReference type="Proteomes" id="UP000308528">
    <property type="component" value="Unassembled WGS sequence"/>
</dbReference>
<name>A0A4S4NUZ1_9BACT</name>
<dbReference type="OrthoDB" id="1491243at2"/>